<dbReference type="AlphaFoldDB" id="A0A921UFX4"/>
<gene>
    <name evidence="1" type="ORF">BDA96_05G064700</name>
</gene>
<sequence>MKNHDLIIPAAITISFTSAIVLESCCKVTYSSMPICKDVFMLLDCLPLLKARMSVICITRSQVIVHLQ</sequence>
<evidence type="ECO:0000313" key="2">
    <source>
        <dbReference type="Proteomes" id="UP000807115"/>
    </source>
</evidence>
<comment type="caution">
    <text evidence="1">The sequence shown here is derived from an EMBL/GenBank/DDBJ whole genome shotgun (WGS) entry which is preliminary data.</text>
</comment>
<protein>
    <submittedName>
        <fullName evidence="1">Uncharacterized protein</fullName>
    </submittedName>
</protein>
<reference evidence="1" key="1">
    <citation type="journal article" date="2019" name="BMC Genomics">
        <title>A new reference genome for Sorghum bicolor reveals high levels of sequence similarity between sweet and grain genotypes: implications for the genetics of sugar metabolism.</title>
        <authorList>
            <person name="Cooper E.A."/>
            <person name="Brenton Z.W."/>
            <person name="Flinn B.S."/>
            <person name="Jenkins J."/>
            <person name="Shu S."/>
            <person name="Flowers D."/>
            <person name="Luo F."/>
            <person name="Wang Y."/>
            <person name="Xia P."/>
            <person name="Barry K."/>
            <person name="Daum C."/>
            <person name="Lipzen A."/>
            <person name="Yoshinaga Y."/>
            <person name="Schmutz J."/>
            <person name="Saski C."/>
            <person name="Vermerris W."/>
            <person name="Kresovich S."/>
        </authorList>
    </citation>
    <scope>NUCLEOTIDE SEQUENCE</scope>
</reference>
<reference evidence="1" key="2">
    <citation type="submission" date="2020-10" db="EMBL/GenBank/DDBJ databases">
        <authorList>
            <person name="Cooper E.A."/>
            <person name="Brenton Z.W."/>
            <person name="Flinn B.S."/>
            <person name="Jenkins J."/>
            <person name="Shu S."/>
            <person name="Flowers D."/>
            <person name="Luo F."/>
            <person name="Wang Y."/>
            <person name="Xia P."/>
            <person name="Barry K."/>
            <person name="Daum C."/>
            <person name="Lipzen A."/>
            <person name="Yoshinaga Y."/>
            <person name="Schmutz J."/>
            <person name="Saski C."/>
            <person name="Vermerris W."/>
            <person name="Kresovich S."/>
        </authorList>
    </citation>
    <scope>NUCLEOTIDE SEQUENCE</scope>
</reference>
<evidence type="ECO:0000313" key="1">
    <source>
        <dbReference type="EMBL" id="KAG0529046.1"/>
    </source>
</evidence>
<dbReference type="Proteomes" id="UP000807115">
    <property type="component" value="Chromosome 5"/>
</dbReference>
<organism evidence="1 2">
    <name type="scientific">Sorghum bicolor</name>
    <name type="common">Sorghum</name>
    <name type="synonym">Sorghum vulgare</name>
    <dbReference type="NCBI Taxonomy" id="4558"/>
    <lineage>
        <taxon>Eukaryota</taxon>
        <taxon>Viridiplantae</taxon>
        <taxon>Streptophyta</taxon>
        <taxon>Embryophyta</taxon>
        <taxon>Tracheophyta</taxon>
        <taxon>Spermatophyta</taxon>
        <taxon>Magnoliopsida</taxon>
        <taxon>Liliopsida</taxon>
        <taxon>Poales</taxon>
        <taxon>Poaceae</taxon>
        <taxon>PACMAD clade</taxon>
        <taxon>Panicoideae</taxon>
        <taxon>Andropogonodae</taxon>
        <taxon>Andropogoneae</taxon>
        <taxon>Sorghinae</taxon>
        <taxon>Sorghum</taxon>
    </lineage>
</organism>
<proteinExistence type="predicted"/>
<name>A0A921UFX4_SORBI</name>
<accession>A0A921UFX4</accession>
<dbReference type="EMBL" id="CM027684">
    <property type="protein sequence ID" value="KAG0529046.1"/>
    <property type="molecule type" value="Genomic_DNA"/>
</dbReference>